<dbReference type="PRINTS" id="PR01078">
    <property type="entry name" value="AMINACHANNEL"/>
</dbReference>
<evidence type="ECO:0000256" key="11">
    <source>
        <dbReference type="ARBA" id="ARBA00023201"/>
    </source>
</evidence>
<dbReference type="AlphaFoldDB" id="A0A914H2X3"/>
<feature type="region of interest" description="Disordered" evidence="14">
    <location>
        <begin position="594"/>
        <end position="665"/>
    </location>
</feature>
<keyword evidence="8 13" id="KW-0406">Ion transport</keyword>
<protein>
    <submittedName>
        <fullName evidence="17">Uncharacterized protein</fullName>
    </submittedName>
</protein>
<sequence length="678" mass="76161">MTDRIPSKSIRSKRVHPTIFGQYQEHQMKRRHDLATALVNGGSPRANGTPTEGSPRANGTPTEGSPRANGTPTEGSPRANGTPTEGSPRANGTPTEGSPRANGTPTEGSPRANGTPTAEEPSANPGNNSEQHNDRWVRVRKLMTAGSTCECHAKDKPAWALNSTKPPQRCFWWLILVLCIMCGIWSTIMVILEFIDAPTATSTTIRLVPSLELPAITVCPKVPDAYNFTAMYKDMQEIMRGRLTEEMAKDLISYWIGGSGLENMDALPKFNESHFQTIKGLYDNWRQGIDAKSFFHKLQAKYGYKCTDLFYNCELGGENKPCCGKIFHPKPVVRRGLCYQTLRNINQTEADDIGRLVLELKSPPSITSPQYNFAQPQIIIYINDNFEQVLDFPRFYLYPNEWNRMHITARMIELLEHPSDCSNNVFGKDSNCFVRNWLSATVIGPHNCTVPYLDNVEGVRADIPTCDPIILARKYEDVIQRVHAGSVHHHDCIPGCKRWEYSVSLQQSPSLQPFANYSFNLEVSFYDLQFENVEEIRTITFPGFMSQIGGQFGFYLGLSIVTMIQVLLSVAKLLFQTIGRILALFVGNAMPKNGAEIGQGGREREGAGERQRDERERVEMRQRAREKCGGRHNEALRESSSDRDREMRGANSEREDEETVGRKRAARLLEVEEGVTEC</sequence>
<comment type="subcellular location">
    <subcellularLocation>
        <location evidence="1">Membrane</location>
        <topology evidence="1">Multi-pass membrane protein</topology>
    </subcellularLocation>
</comment>
<feature type="compositionally biased region" description="Basic and acidic residues" evidence="14">
    <location>
        <begin position="601"/>
        <end position="653"/>
    </location>
</feature>
<proteinExistence type="inferred from homology"/>
<evidence type="ECO:0000256" key="8">
    <source>
        <dbReference type="ARBA" id="ARBA00023065"/>
    </source>
</evidence>
<dbReference type="Pfam" id="PF00858">
    <property type="entry name" value="ASC"/>
    <property type="match status" value="1"/>
</dbReference>
<evidence type="ECO:0000256" key="5">
    <source>
        <dbReference type="ARBA" id="ARBA00022692"/>
    </source>
</evidence>
<keyword evidence="3 13" id="KW-0813">Transport</keyword>
<keyword evidence="9 15" id="KW-0472">Membrane</keyword>
<dbReference type="InterPro" id="IPR001873">
    <property type="entry name" value="ENaC"/>
</dbReference>
<feature type="region of interest" description="Disordered" evidence="14">
    <location>
        <begin position="1"/>
        <end position="134"/>
    </location>
</feature>
<dbReference type="GO" id="GO:0015280">
    <property type="term" value="F:ligand-gated sodium channel activity"/>
    <property type="evidence" value="ECO:0007669"/>
    <property type="project" value="TreeGrafter"/>
</dbReference>
<reference evidence="17" key="1">
    <citation type="submission" date="2022-11" db="UniProtKB">
        <authorList>
            <consortium name="WormBaseParasite"/>
        </authorList>
    </citation>
    <scope>IDENTIFICATION</scope>
</reference>
<evidence type="ECO:0000313" key="16">
    <source>
        <dbReference type="Proteomes" id="UP000887572"/>
    </source>
</evidence>
<feature type="compositionally biased region" description="Polar residues" evidence="14">
    <location>
        <begin position="46"/>
        <end position="116"/>
    </location>
</feature>
<comment type="similarity">
    <text evidence="2 13">Belongs to the amiloride-sensitive sodium channel (TC 1.A.6) family.</text>
</comment>
<feature type="transmembrane region" description="Helical" evidence="15">
    <location>
        <begin position="552"/>
        <end position="575"/>
    </location>
</feature>
<evidence type="ECO:0000256" key="9">
    <source>
        <dbReference type="ARBA" id="ARBA00023136"/>
    </source>
</evidence>
<evidence type="ECO:0000256" key="14">
    <source>
        <dbReference type="SAM" id="MobiDB-lite"/>
    </source>
</evidence>
<evidence type="ECO:0000256" key="2">
    <source>
        <dbReference type="ARBA" id="ARBA00007193"/>
    </source>
</evidence>
<evidence type="ECO:0000256" key="10">
    <source>
        <dbReference type="ARBA" id="ARBA00023180"/>
    </source>
</evidence>
<dbReference type="Gene3D" id="1.10.287.770">
    <property type="entry name" value="YojJ-like"/>
    <property type="match status" value="1"/>
</dbReference>
<dbReference type="Proteomes" id="UP000887572">
    <property type="component" value="Unplaced"/>
</dbReference>
<keyword evidence="10" id="KW-0325">Glycoprotein</keyword>
<evidence type="ECO:0000313" key="17">
    <source>
        <dbReference type="WBParaSite" id="Gr19_v10_g13496.t1"/>
    </source>
</evidence>
<feature type="transmembrane region" description="Helical" evidence="15">
    <location>
        <begin position="171"/>
        <end position="192"/>
    </location>
</feature>
<dbReference type="GO" id="GO:0005886">
    <property type="term" value="C:plasma membrane"/>
    <property type="evidence" value="ECO:0007669"/>
    <property type="project" value="TreeGrafter"/>
</dbReference>
<evidence type="ECO:0000256" key="3">
    <source>
        <dbReference type="ARBA" id="ARBA00022448"/>
    </source>
</evidence>
<evidence type="ECO:0000256" key="1">
    <source>
        <dbReference type="ARBA" id="ARBA00004141"/>
    </source>
</evidence>
<keyword evidence="12 13" id="KW-0407">Ion channel</keyword>
<evidence type="ECO:0000256" key="7">
    <source>
        <dbReference type="ARBA" id="ARBA00023053"/>
    </source>
</evidence>
<keyword evidence="5 13" id="KW-0812">Transmembrane</keyword>
<dbReference type="PANTHER" id="PTHR11690">
    <property type="entry name" value="AMILORIDE-SENSITIVE SODIUM CHANNEL-RELATED"/>
    <property type="match status" value="1"/>
</dbReference>
<keyword evidence="4 13" id="KW-0894">Sodium channel</keyword>
<evidence type="ECO:0000256" key="4">
    <source>
        <dbReference type="ARBA" id="ARBA00022461"/>
    </source>
</evidence>
<evidence type="ECO:0000256" key="12">
    <source>
        <dbReference type="ARBA" id="ARBA00023303"/>
    </source>
</evidence>
<evidence type="ECO:0000256" key="6">
    <source>
        <dbReference type="ARBA" id="ARBA00022989"/>
    </source>
</evidence>
<evidence type="ECO:0000256" key="15">
    <source>
        <dbReference type="SAM" id="Phobius"/>
    </source>
</evidence>
<dbReference type="WBParaSite" id="Gr19_v10_g13496.t1">
    <property type="protein sequence ID" value="Gr19_v10_g13496.t1"/>
    <property type="gene ID" value="Gr19_v10_g13496"/>
</dbReference>
<accession>A0A914H2X3</accession>
<keyword evidence="6 15" id="KW-1133">Transmembrane helix</keyword>
<organism evidence="16 17">
    <name type="scientific">Globodera rostochiensis</name>
    <name type="common">Golden nematode worm</name>
    <name type="synonym">Heterodera rostochiensis</name>
    <dbReference type="NCBI Taxonomy" id="31243"/>
    <lineage>
        <taxon>Eukaryota</taxon>
        <taxon>Metazoa</taxon>
        <taxon>Ecdysozoa</taxon>
        <taxon>Nematoda</taxon>
        <taxon>Chromadorea</taxon>
        <taxon>Rhabditida</taxon>
        <taxon>Tylenchina</taxon>
        <taxon>Tylenchomorpha</taxon>
        <taxon>Tylenchoidea</taxon>
        <taxon>Heteroderidae</taxon>
        <taxon>Heteroderinae</taxon>
        <taxon>Globodera</taxon>
    </lineage>
</organism>
<keyword evidence="16" id="KW-1185">Reference proteome</keyword>
<name>A0A914H2X3_GLORO</name>
<dbReference type="PANTHER" id="PTHR11690:SF1">
    <property type="entry name" value="DEGENERIN LIKE"/>
    <property type="match status" value="1"/>
</dbReference>
<evidence type="ECO:0000256" key="13">
    <source>
        <dbReference type="RuleBase" id="RU000679"/>
    </source>
</evidence>
<keyword evidence="7" id="KW-0915">Sodium</keyword>
<keyword evidence="11 13" id="KW-0739">Sodium transport</keyword>